<sequence>MQMSPSGSSAINPITSLKSTAQGRSVAMSGQMIFSDFLLKTVFNLQQLVQCPCSNSQASSPPKTALSLTSYEAGEAETAEAETAAESIPETRTDVVTEDAEIIRSTFSLWNAHSDASSCLLSVFMSEMQ</sequence>
<dbReference type="EMBL" id="JAAWWB010000005">
    <property type="protein sequence ID" value="KAG6782013.1"/>
    <property type="molecule type" value="Genomic_DNA"/>
</dbReference>
<evidence type="ECO:0000256" key="1">
    <source>
        <dbReference type="SAM" id="MobiDB-lite"/>
    </source>
</evidence>
<feature type="compositionally biased region" description="Polar residues" evidence="1">
    <location>
        <begin position="54"/>
        <end position="70"/>
    </location>
</feature>
<reference evidence="2" key="1">
    <citation type="journal article" date="2020" name="bioRxiv">
        <title>Hybrid origin of Populus tomentosa Carr. identified through genome sequencing and phylogenomic analysis.</title>
        <authorList>
            <person name="An X."/>
            <person name="Gao K."/>
            <person name="Chen Z."/>
            <person name="Li J."/>
            <person name="Yang X."/>
            <person name="Yang X."/>
            <person name="Zhou J."/>
            <person name="Guo T."/>
            <person name="Zhao T."/>
            <person name="Huang S."/>
            <person name="Miao D."/>
            <person name="Khan W.U."/>
            <person name="Rao P."/>
            <person name="Ye M."/>
            <person name="Lei B."/>
            <person name="Liao W."/>
            <person name="Wang J."/>
            <person name="Ji L."/>
            <person name="Li Y."/>
            <person name="Guo B."/>
            <person name="Mustafa N.S."/>
            <person name="Li S."/>
            <person name="Yun Q."/>
            <person name="Keller S.R."/>
            <person name="Mao J."/>
            <person name="Zhang R."/>
            <person name="Strauss S.H."/>
        </authorList>
    </citation>
    <scope>NUCLEOTIDE SEQUENCE</scope>
    <source>
        <strain evidence="2">GM15</strain>
        <tissue evidence="2">Leaf</tissue>
    </source>
</reference>
<organism evidence="2 3">
    <name type="scientific">Populus tomentosa</name>
    <name type="common">Chinese white poplar</name>
    <dbReference type="NCBI Taxonomy" id="118781"/>
    <lineage>
        <taxon>Eukaryota</taxon>
        <taxon>Viridiplantae</taxon>
        <taxon>Streptophyta</taxon>
        <taxon>Embryophyta</taxon>
        <taxon>Tracheophyta</taxon>
        <taxon>Spermatophyta</taxon>
        <taxon>Magnoliopsida</taxon>
        <taxon>eudicotyledons</taxon>
        <taxon>Gunneridae</taxon>
        <taxon>Pentapetalae</taxon>
        <taxon>rosids</taxon>
        <taxon>fabids</taxon>
        <taxon>Malpighiales</taxon>
        <taxon>Salicaceae</taxon>
        <taxon>Saliceae</taxon>
        <taxon>Populus</taxon>
    </lineage>
</organism>
<protein>
    <submittedName>
        <fullName evidence="2">Uncharacterized protein</fullName>
    </submittedName>
</protein>
<keyword evidence="3" id="KW-1185">Reference proteome</keyword>
<evidence type="ECO:0000313" key="3">
    <source>
        <dbReference type="Proteomes" id="UP000886885"/>
    </source>
</evidence>
<dbReference type="Proteomes" id="UP000886885">
    <property type="component" value="Chromosome 3A"/>
</dbReference>
<dbReference type="AlphaFoldDB" id="A0A8X8ACU2"/>
<comment type="caution">
    <text evidence="2">The sequence shown here is derived from an EMBL/GenBank/DDBJ whole genome shotgun (WGS) entry which is preliminary data.</text>
</comment>
<evidence type="ECO:0000313" key="2">
    <source>
        <dbReference type="EMBL" id="KAG6782013.1"/>
    </source>
</evidence>
<name>A0A8X8ACU2_POPTO</name>
<feature type="region of interest" description="Disordered" evidence="1">
    <location>
        <begin position="54"/>
        <end position="93"/>
    </location>
</feature>
<proteinExistence type="predicted"/>
<accession>A0A8X8ACU2</accession>
<gene>
    <name evidence="2" type="ORF">POTOM_011400</name>
</gene>